<dbReference type="InterPro" id="IPR011017">
    <property type="entry name" value="TRASH_dom"/>
</dbReference>
<dbReference type="SMART" id="SM00746">
    <property type="entry name" value="TRASH"/>
    <property type="match status" value="1"/>
</dbReference>
<evidence type="ECO:0000259" key="1">
    <source>
        <dbReference type="SMART" id="SM00746"/>
    </source>
</evidence>
<dbReference type="EMBL" id="PCRR01000013">
    <property type="protein sequence ID" value="PIP24693.1"/>
    <property type="molecule type" value="Genomic_DNA"/>
</dbReference>
<comment type="caution">
    <text evidence="2">The sequence shown here is derived from an EMBL/GenBank/DDBJ whole genome shotgun (WGS) entry which is preliminary data.</text>
</comment>
<reference evidence="2 3" key="1">
    <citation type="submission" date="2017-09" db="EMBL/GenBank/DDBJ databases">
        <title>Depth-based differentiation of microbial function through sediment-hosted aquifers and enrichment of novel symbionts in the deep terrestrial subsurface.</title>
        <authorList>
            <person name="Probst A.J."/>
            <person name="Ladd B."/>
            <person name="Jarett J.K."/>
            <person name="Geller-Mcgrath D.E."/>
            <person name="Sieber C.M."/>
            <person name="Emerson J.B."/>
            <person name="Anantharaman K."/>
            <person name="Thomas B.C."/>
            <person name="Malmstrom R."/>
            <person name="Stieglmeier M."/>
            <person name="Klingl A."/>
            <person name="Woyke T."/>
            <person name="Ryan C.M."/>
            <person name="Banfield J.F."/>
        </authorList>
    </citation>
    <scope>NUCLEOTIDE SEQUENCE [LARGE SCALE GENOMIC DNA]</scope>
    <source>
        <strain evidence="2">CG23_combo_of_CG06-09_8_20_14_all_36_125</strain>
    </source>
</reference>
<dbReference type="InterPro" id="IPR011856">
    <property type="entry name" value="tRNA_endonuc-like_dom_sf"/>
</dbReference>
<dbReference type="GO" id="GO:0003676">
    <property type="term" value="F:nucleic acid binding"/>
    <property type="evidence" value="ECO:0007669"/>
    <property type="project" value="InterPro"/>
</dbReference>
<organism evidence="2 3">
    <name type="scientific">Candidatus Nealsonbacteria bacterium CG23_combo_of_CG06-09_8_20_14_all_36_125</name>
    <dbReference type="NCBI Taxonomy" id="1974719"/>
    <lineage>
        <taxon>Bacteria</taxon>
        <taxon>Candidatus Nealsoniibacteriota</taxon>
    </lineage>
</organism>
<name>A0A2G9Z159_9BACT</name>
<evidence type="ECO:0000313" key="3">
    <source>
        <dbReference type="Proteomes" id="UP000237258"/>
    </source>
</evidence>
<dbReference type="Gene3D" id="3.40.1350.10">
    <property type="match status" value="1"/>
</dbReference>
<protein>
    <recommendedName>
        <fullName evidence="1">TRASH domain-containing protein</fullName>
    </recommendedName>
</protein>
<accession>A0A2G9Z159</accession>
<proteinExistence type="predicted"/>
<dbReference type="InterPro" id="IPR011335">
    <property type="entry name" value="Restrct_endonuc-II-like"/>
</dbReference>
<feature type="domain" description="TRASH" evidence="1">
    <location>
        <begin position="33"/>
        <end position="69"/>
    </location>
</feature>
<sequence>MPILSLAAREKISKSKRGSKNPAWKGGKITVFCSQCGKKLKRWPVVIQKNKSKLFFCNRKCKANYEASARLGSKGPFYKHGEYSRIGICKTCNREFERNRKGRKAKYCSQKCRPKPGYLYIKGRRFEYKAISLLKKMGFQVVFRSPRSRGMFDVFALRGNPSTKKIEEARYIQVKASRSSFPVKSIIPKQEREKIINNKTVIMLGKNTFYEIWVRRLNKKWDIYRLNWTSKEFEHLPKTKEI</sequence>
<evidence type="ECO:0000313" key="2">
    <source>
        <dbReference type="EMBL" id="PIP24693.1"/>
    </source>
</evidence>
<dbReference type="SUPFAM" id="SSF52980">
    <property type="entry name" value="Restriction endonuclease-like"/>
    <property type="match status" value="1"/>
</dbReference>
<dbReference type="AlphaFoldDB" id="A0A2G9Z159"/>
<gene>
    <name evidence="2" type="ORF">COX33_00545</name>
</gene>
<dbReference type="Proteomes" id="UP000237258">
    <property type="component" value="Unassembled WGS sequence"/>
</dbReference>